<proteinExistence type="predicted"/>
<organism evidence="1 2">
    <name type="scientific">Neolewinella marina</name>
    <dbReference type="NCBI Taxonomy" id="438751"/>
    <lineage>
        <taxon>Bacteria</taxon>
        <taxon>Pseudomonadati</taxon>
        <taxon>Bacteroidota</taxon>
        <taxon>Saprospiria</taxon>
        <taxon>Saprospirales</taxon>
        <taxon>Lewinellaceae</taxon>
        <taxon>Neolewinella</taxon>
    </lineage>
</organism>
<accession>A0A2G0CHX7</accession>
<dbReference type="GO" id="GO:0016740">
    <property type="term" value="F:transferase activity"/>
    <property type="evidence" value="ECO:0007669"/>
    <property type="project" value="UniProtKB-KW"/>
</dbReference>
<name>A0A2G0CHX7_9BACT</name>
<gene>
    <name evidence="1" type="ORF">CGL56_00565</name>
</gene>
<dbReference type="AlphaFoldDB" id="A0A2G0CHX7"/>
<dbReference type="OrthoDB" id="9788268at2"/>
<reference evidence="1 2" key="1">
    <citation type="submission" date="2017-10" db="EMBL/GenBank/DDBJ databases">
        <title>The draft genome sequence of Lewinella marina KCTC 32374.</title>
        <authorList>
            <person name="Wang K."/>
        </authorList>
    </citation>
    <scope>NUCLEOTIDE SEQUENCE [LARGE SCALE GENOMIC DNA]</scope>
    <source>
        <strain evidence="1 2">MKG-38</strain>
    </source>
</reference>
<dbReference type="InterPro" id="IPR014541">
    <property type="entry name" value="Amdntrnsf_FN0238"/>
</dbReference>
<evidence type="ECO:0000313" key="1">
    <source>
        <dbReference type="EMBL" id="PHK99583.1"/>
    </source>
</evidence>
<dbReference type="EMBL" id="PDLO01000001">
    <property type="protein sequence ID" value="PHK99583.1"/>
    <property type="molecule type" value="Genomic_DNA"/>
</dbReference>
<keyword evidence="2" id="KW-1185">Reference proteome</keyword>
<keyword evidence="1" id="KW-0808">Transferase</keyword>
<dbReference type="PANTHER" id="PTHR43224:SF1">
    <property type="entry name" value="AMIDINOTRANSFERASE"/>
    <property type="match status" value="1"/>
</dbReference>
<protein>
    <submittedName>
        <fullName evidence="1">Amidinotransferase</fullName>
    </submittedName>
</protein>
<dbReference type="PIRSF" id="PIRSF028188">
    <property type="entry name" value="Amdntrnsf_FN0238"/>
    <property type="match status" value="1"/>
</dbReference>
<dbReference type="Pfam" id="PF19420">
    <property type="entry name" value="DDAH_eukar"/>
    <property type="match status" value="1"/>
</dbReference>
<dbReference type="NCBIfam" id="NF046062">
    <property type="entry name" value="citrull_CtlX"/>
    <property type="match status" value="1"/>
</dbReference>
<dbReference type="SUPFAM" id="SSF55909">
    <property type="entry name" value="Pentein"/>
    <property type="match status" value="1"/>
</dbReference>
<dbReference type="Gene3D" id="3.75.10.10">
    <property type="entry name" value="L-arginine/glycine Amidinotransferase, Chain A"/>
    <property type="match status" value="1"/>
</dbReference>
<evidence type="ECO:0000313" key="2">
    <source>
        <dbReference type="Proteomes" id="UP000226437"/>
    </source>
</evidence>
<dbReference type="PANTHER" id="PTHR43224">
    <property type="entry name" value="AMIDINOTRANSFERASE"/>
    <property type="match status" value="1"/>
</dbReference>
<comment type="caution">
    <text evidence="1">The sequence shown here is derived from an EMBL/GenBank/DDBJ whole genome shotgun (WGS) entry which is preliminary data.</text>
</comment>
<dbReference type="Proteomes" id="UP000226437">
    <property type="component" value="Unassembled WGS sequence"/>
</dbReference>
<sequence>MYIMPAHPISGLTEFVAPSQGLTKSFMQTTNHLLLVRPANFARASETVADNSFQEAVSDETYSAVAARAVEEFDNFADLLRRAGVTVHVIEDTPAPVKPDAVFPNNWFSTHEGGTLVTYPTFWPQRRQERRADIIDYISEQFAVQQHLDLSPWEDREWYLESTGCLLLDRKARIAYACLSQRCSLAAVHEWCELMGYQPITFHGYDARGEVIYHTNVMMAIGTRDVLVCLDAVRDPAEKSKLTESIALSGKRIIGLSLEQIDQFAGNALEAVTPDGPVWIMSSAAFHSLSEEQRDALLEPEGMRILHADLETIEQYGGGSARCMLAEIFLNKP</sequence>